<accession>A0ACB8D3I4</accession>
<gene>
    <name evidence="1" type="ORF">HPB49_006534</name>
</gene>
<dbReference type="EMBL" id="CM023472">
    <property type="protein sequence ID" value="KAH7958928.1"/>
    <property type="molecule type" value="Genomic_DNA"/>
</dbReference>
<name>A0ACB8D3I4_DERSI</name>
<organism evidence="1 2">
    <name type="scientific">Dermacentor silvarum</name>
    <name type="common">Tick</name>
    <dbReference type="NCBI Taxonomy" id="543639"/>
    <lineage>
        <taxon>Eukaryota</taxon>
        <taxon>Metazoa</taxon>
        <taxon>Ecdysozoa</taxon>
        <taxon>Arthropoda</taxon>
        <taxon>Chelicerata</taxon>
        <taxon>Arachnida</taxon>
        <taxon>Acari</taxon>
        <taxon>Parasitiformes</taxon>
        <taxon>Ixodida</taxon>
        <taxon>Ixodoidea</taxon>
        <taxon>Ixodidae</taxon>
        <taxon>Rhipicephalinae</taxon>
        <taxon>Dermacentor</taxon>
    </lineage>
</organism>
<evidence type="ECO:0000313" key="2">
    <source>
        <dbReference type="Proteomes" id="UP000821865"/>
    </source>
</evidence>
<sequence length="139" mass="15353">MLPYVILSHQLYVQESLLVYDVLRLAAILLLYELLSNKQHIFQVSLGRHRVTPDAVSAVLKSMCDSGHYHLTDNNCQEWVLELLRRLDIQIPDDSPPAARRVVRETAGPLALFGASLLSGALLIVGLVGSNAAARRAQL</sequence>
<proteinExistence type="predicted"/>
<reference evidence="1" key="1">
    <citation type="submission" date="2020-05" db="EMBL/GenBank/DDBJ databases">
        <title>Large-scale comparative analyses of tick genomes elucidate their genetic diversity and vector capacities.</title>
        <authorList>
            <person name="Jia N."/>
            <person name="Wang J."/>
            <person name="Shi W."/>
            <person name="Du L."/>
            <person name="Sun Y."/>
            <person name="Zhan W."/>
            <person name="Jiang J."/>
            <person name="Wang Q."/>
            <person name="Zhang B."/>
            <person name="Ji P."/>
            <person name="Sakyi L.B."/>
            <person name="Cui X."/>
            <person name="Yuan T."/>
            <person name="Jiang B."/>
            <person name="Yang W."/>
            <person name="Lam T.T.-Y."/>
            <person name="Chang Q."/>
            <person name="Ding S."/>
            <person name="Wang X."/>
            <person name="Zhu J."/>
            <person name="Ruan X."/>
            <person name="Zhao L."/>
            <person name="Wei J."/>
            <person name="Que T."/>
            <person name="Du C."/>
            <person name="Cheng J."/>
            <person name="Dai P."/>
            <person name="Han X."/>
            <person name="Huang E."/>
            <person name="Gao Y."/>
            <person name="Liu J."/>
            <person name="Shao H."/>
            <person name="Ye R."/>
            <person name="Li L."/>
            <person name="Wei W."/>
            <person name="Wang X."/>
            <person name="Wang C."/>
            <person name="Yang T."/>
            <person name="Huo Q."/>
            <person name="Li W."/>
            <person name="Guo W."/>
            <person name="Chen H."/>
            <person name="Zhou L."/>
            <person name="Ni X."/>
            <person name="Tian J."/>
            <person name="Zhou Y."/>
            <person name="Sheng Y."/>
            <person name="Liu T."/>
            <person name="Pan Y."/>
            <person name="Xia L."/>
            <person name="Li J."/>
            <person name="Zhao F."/>
            <person name="Cao W."/>
        </authorList>
    </citation>
    <scope>NUCLEOTIDE SEQUENCE</scope>
    <source>
        <strain evidence="1">Dsil-2018</strain>
    </source>
</reference>
<evidence type="ECO:0000313" key="1">
    <source>
        <dbReference type="EMBL" id="KAH7958928.1"/>
    </source>
</evidence>
<protein>
    <submittedName>
        <fullName evidence="1">Uncharacterized protein</fullName>
    </submittedName>
</protein>
<keyword evidence="2" id="KW-1185">Reference proteome</keyword>
<dbReference type="Proteomes" id="UP000821865">
    <property type="component" value="Chromosome 3"/>
</dbReference>
<comment type="caution">
    <text evidence="1">The sequence shown here is derived from an EMBL/GenBank/DDBJ whole genome shotgun (WGS) entry which is preliminary data.</text>
</comment>